<protein>
    <submittedName>
        <fullName evidence="2">Os04g0586332 protein</fullName>
    </submittedName>
</protein>
<reference evidence="2 3" key="3">
    <citation type="journal article" date="2013" name="Rice">
        <title>Improvement of the Oryza sativa Nipponbare reference genome using next generation sequence and optical map data.</title>
        <authorList>
            <person name="Kawahara Y."/>
            <person name="de la Bastide M."/>
            <person name="Hamilton J.P."/>
            <person name="Kanamori H."/>
            <person name="McCombie W.R."/>
            <person name="Ouyang S."/>
            <person name="Schwartz D.C."/>
            <person name="Tanaka T."/>
            <person name="Wu J."/>
            <person name="Zhou S."/>
            <person name="Childs K.L."/>
            <person name="Davidson R.M."/>
            <person name="Lin H."/>
            <person name="Quesada-Ocampo L."/>
            <person name="Vaillancourt B."/>
            <person name="Sakai H."/>
            <person name="Lee S.S."/>
            <person name="Kim J."/>
            <person name="Numa H."/>
            <person name="Itoh T."/>
            <person name="Buell C.R."/>
            <person name="Matsumoto T."/>
        </authorList>
    </citation>
    <scope>NUCLEOTIDE SEQUENCE [LARGE SCALE GENOMIC DNA]</scope>
    <source>
        <strain evidence="3">cv. Nipponbare</strain>
    </source>
</reference>
<dbReference type="Proteomes" id="UP000059680">
    <property type="component" value="Chromosome 4"/>
</dbReference>
<reference evidence="3" key="1">
    <citation type="journal article" date="2005" name="Nature">
        <title>The map-based sequence of the rice genome.</title>
        <authorList>
            <consortium name="International rice genome sequencing project (IRGSP)"/>
            <person name="Matsumoto T."/>
            <person name="Wu J."/>
            <person name="Kanamori H."/>
            <person name="Katayose Y."/>
            <person name="Fujisawa M."/>
            <person name="Namiki N."/>
            <person name="Mizuno H."/>
            <person name="Yamamoto K."/>
            <person name="Antonio B.A."/>
            <person name="Baba T."/>
            <person name="Sakata K."/>
            <person name="Nagamura Y."/>
            <person name="Aoki H."/>
            <person name="Arikawa K."/>
            <person name="Arita K."/>
            <person name="Bito T."/>
            <person name="Chiden Y."/>
            <person name="Fujitsuka N."/>
            <person name="Fukunaka R."/>
            <person name="Hamada M."/>
            <person name="Harada C."/>
            <person name="Hayashi A."/>
            <person name="Hijishita S."/>
            <person name="Honda M."/>
            <person name="Hosokawa S."/>
            <person name="Ichikawa Y."/>
            <person name="Idonuma A."/>
            <person name="Iijima M."/>
            <person name="Ikeda M."/>
            <person name="Ikeno M."/>
            <person name="Ito K."/>
            <person name="Ito S."/>
            <person name="Ito T."/>
            <person name="Ito Y."/>
            <person name="Ito Y."/>
            <person name="Iwabuchi A."/>
            <person name="Kamiya K."/>
            <person name="Karasawa W."/>
            <person name="Kurita K."/>
            <person name="Katagiri S."/>
            <person name="Kikuta A."/>
            <person name="Kobayashi H."/>
            <person name="Kobayashi N."/>
            <person name="Machita K."/>
            <person name="Maehara T."/>
            <person name="Masukawa M."/>
            <person name="Mizubayashi T."/>
            <person name="Mukai Y."/>
            <person name="Nagasaki H."/>
            <person name="Nagata Y."/>
            <person name="Naito S."/>
            <person name="Nakashima M."/>
            <person name="Nakama Y."/>
            <person name="Nakamichi Y."/>
            <person name="Nakamura M."/>
            <person name="Meguro A."/>
            <person name="Negishi M."/>
            <person name="Ohta I."/>
            <person name="Ohta T."/>
            <person name="Okamoto M."/>
            <person name="Ono N."/>
            <person name="Saji S."/>
            <person name="Sakaguchi M."/>
            <person name="Sakai K."/>
            <person name="Shibata M."/>
            <person name="Shimokawa T."/>
            <person name="Song J."/>
            <person name="Takazaki Y."/>
            <person name="Terasawa K."/>
            <person name="Tsugane M."/>
            <person name="Tsuji K."/>
            <person name="Ueda S."/>
            <person name="Waki K."/>
            <person name="Yamagata H."/>
            <person name="Yamamoto M."/>
            <person name="Yamamoto S."/>
            <person name="Yamane H."/>
            <person name="Yoshiki S."/>
            <person name="Yoshihara R."/>
            <person name="Yukawa K."/>
            <person name="Zhong H."/>
            <person name="Yano M."/>
            <person name="Yuan Q."/>
            <person name="Ouyang S."/>
            <person name="Liu J."/>
            <person name="Jones K.M."/>
            <person name="Gansberger K."/>
            <person name="Moffat K."/>
            <person name="Hill J."/>
            <person name="Bera J."/>
            <person name="Fadrosh D."/>
            <person name="Jin S."/>
            <person name="Johri S."/>
            <person name="Kim M."/>
            <person name="Overton L."/>
            <person name="Reardon M."/>
            <person name="Tsitrin T."/>
            <person name="Vuong H."/>
            <person name="Weaver B."/>
            <person name="Ciecko A."/>
            <person name="Tallon L."/>
            <person name="Jackson J."/>
            <person name="Pai G."/>
            <person name="Aken S.V."/>
            <person name="Utterback T."/>
            <person name="Reidmuller S."/>
            <person name="Feldblyum T."/>
            <person name="Hsiao J."/>
            <person name="Zismann V."/>
            <person name="Iobst S."/>
            <person name="de Vazeille A.R."/>
            <person name="Buell C.R."/>
            <person name="Ying K."/>
            <person name="Li Y."/>
            <person name="Lu T."/>
            <person name="Huang Y."/>
            <person name="Zhao Q."/>
            <person name="Feng Q."/>
            <person name="Zhang L."/>
            <person name="Zhu J."/>
            <person name="Weng Q."/>
            <person name="Mu J."/>
            <person name="Lu Y."/>
            <person name="Fan D."/>
            <person name="Liu Y."/>
            <person name="Guan J."/>
            <person name="Zhang Y."/>
            <person name="Yu S."/>
            <person name="Liu X."/>
            <person name="Zhang Y."/>
            <person name="Hong G."/>
            <person name="Han B."/>
            <person name="Choisne N."/>
            <person name="Demange N."/>
            <person name="Orjeda G."/>
            <person name="Samain S."/>
            <person name="Cattolico L."/>
            <person name="Pelletier E."/>
            <person name="Couloux A."/>
            <person name="Segurens B."/>
            <person name="Wincker P."/>
            <person name="D'Hont A."/>
            <person name="Scarpelli C."/>
            <person name="Weissenbach J."/>
            <person name="Salanoubat M."/>
            <person name="Quetier F."/>
            <person name="Yu Y."/>
            <person name="Kim H.R."/>
            <person name="Rambo T."/>
            <person name="Currie J."/>
            <person name="Collura K."/>
            <person name="Luo M."/>
            <person name="Yang T."/>
            <person name="Ammiraju J.S.S."/>
            <person name="Engler F."/>
            <person name="Soderlund C."/>
            <person name="Wing R.A."/>
            <person name="Palmer L.E."/>
            <person name="de la Bastide M."/>
            <person name="Spiegel L."/>
            <person name="Nascimento L."/>
            <person name="Zutavern T."/>
            <person name="O'Shaughnessy A."/>
            <person name="Dike S."/>
            <person name="Dedhia N."/>
            <person name="Preston R."/>
            <person name="Balija V."/>
            <person name="McCombie W.R."/>
            <person name="Chow T."/>
            <person name="Chen H."/>
            <person name="Chung M."/>
            <person name="Chen C."/>
            <person name="Shaw J."/>
            <person name="Wu H."/>
            <person name="Hsiao K."/>
            <person name="Chao Y."/>
            <person name="Chu M."/>
            <person name="Cheng C."/>
            <person name="Hour A."/>
            <person name="Lee P."/>
            <person name="Lin S."/>
            <person name="Lin Y."/>
            <person name="Liou J."/>
            <person name="Liu S."/>
            <person name="Hsing Y."/>
            <person name="Raghuvanshi S."/>
            <person name="Mohanty A."/>
            <person name="Bharti A.K."/>
            <person name="Gaur A."/>
            <person name="Gupta V."/>
            <person name="Kumar D."/>
            <person name="Ravi V."/>
            <person name="Vij S."/>
            <person name="Kapur A."/>
            <person name="Khurana P."/>
            <person name="Khurana P."/>
            <person name="Khurana J.P."/>
            <person name="Tyagi A.K."/>
            <person name="Gaikwad K."/>
            <person name="Singh A."/>
            <person name="Dalal V."/>
            <person name="Srivastava S."/>
            <person name="Dixit A."/>
            <person name="Pal A.K."/>
            <person name="Ghazi I.A."/>
            <person name="Yadav M."/>
            <person name="Pandit A."/>
            <person name="Bhargava A."/>
            <person name="Sureshbabu K."/>
            <person name="Batra K."/>
            <person name="Sharma T.R."/>
            <person name="Mohapatra T."/>
            <person name="Singh N.K."/>
            <person name="Messing J."/>
            <person name="Nelson A.B."/>
            <person name="Fuks G."/>
            <person name="Kavchok S."/>
            <person name="Keizer G."/>
            <person name="Linton E."/>
            <person name="Llaca V."/>
            <person name="Song R."/>
            <person name="Tanyolac B."/>
            <person name="Young S."/>
            <person name="Ho-Il K."/>
            <person name="Hahn J.H."/>
            <person name="Sangsakoo G."/>
            <person name="Vanavichit A."/>
            <person name="de Mattos Luiz.A.T."/>
            <person name="Zimmer P.D."/>
            <person name="Malone G."/>
            <person name="Dellagostin O."/>
            <person name="de Oliveira A.C."/>
            <person name="Bevan M."/>
            <person name="Bancroft I."/>
            <person name="Minx P."/>
            <person name="Cordum H."/>
            <person name="Wilson R."/>
            <person name="Cheng Z."/>
            <person name="Jin W."/>
            <person name="Jiang J."/>
            <person name="Leong S.A."/>
            <person name="Iwama H."/>
            <person name="Gojobori T."/>
            <person name="Itoh T."/>
            <person name="Niimura Y."/>
            <person name="Fujii Y."/>
            <person name="Habara T."/>
            <person name="Sakai H."/>
            <person name="Sato Y."/>
            <person name="Wilson G."/>
            <person name="Kumar K."/>
            <person name="McCouch S."/>
            <person name="Juretic N."/>
            <person name="Hoen D."/>
            <person name="Wright S."/>
            <person name="Bruskiewich R."/>
            <person name="Bureau T."/>
            <person name="Miyao A."/>
            <person name="Hirochika H."/>
            <person name="Nishikawa T."/>
            <person name="Kadowaki K."/>
            <person name="Sugiura M."/>
            <person name="Burr B."/>
            <person name="Sasaki T."/>
        </authorList>
    </citation>
    <scope>NUCLEOTIDE SEQUENCE [LARGE SCALE GENOMIC DNA]</scope>
    <source>
        <strain evidence="3">cv. Nipponbare</strain>
    </source>
</reference>
<feature type="compositionally biased region" description="Low complexity" evidence="1">
    <location>
        <begin position="135"/>
        <end position="144"/>
    </location>
</feature>
<dbReference type="PaxDb" id="39947-A0A0P0WE03"/>
<gene>
    <name evidence="2" type="ordered locus">Os04g0586332</name>
    <name evidence="2" type="ORF">OSNPB_040586332</name>
</gene>
<feature type="compositionally biased region" description="Basic and acidic residues" evidence="1">
    <location>
        <begin position="42"/>
        <end position="56"/>
    </location>
</feature>
<dbReference type="AlphaFoldDB" id="A0A0P0WE03"/>
<keyword evidence="3" id="KW-1185">Reference proteome</keyword>
<sequence length="144" mass="15836">MWRRRGTEVVALGEAALVWRALVVMEVQEGEGIGDGGEEGLADVRSRSMVRRRDDDGGSDGNARGKGRRGDRATRGMMGCGGAVLRDAEQRGLTEEQRRRVRERELPCGEKSESRGRTVRGSLREGMHRRRRGGARAMGSLSTV</sequence>
<evidence type="ECO:0000256" key="1">
    <source>
        <dbReference type="SAM" id="MobiDB-lite"/>
    </source>
</evidence>
<proteinExistence type="predicted"/>
<name>A0A0P0WE03_ORYSJ</name>
<organism evidence="2 3">
    <name type="scientific">Oryza sativa subsp. japonica</name>
    <name type="common">Rice</name>
    <dbReference type="NCBI Taxonomy" id="39947"/>
    <lineage>
        <taxon>Eukaryota</taxon>
        <taxon>Viridiplantae</taxon>
        <taxon>Streptophyta</taxon>
        <taxon>Embryophyta</taxon>
        <taxon>Tracheophyta</taxon>
        <taxon>Spermatophyta</taxon>
        <taxon>Magnoliopsida</taxon>
        <taxon>Liliopsida</taxon>
        <taxon>Poales</taxon>
        <taxon>Poaceae</taxon>
        <taxon>BOP clade</taxon>
        <taxon>Oryzoideae</taxon>
        <taxon>Oryzeae</taxon>
        <taxon>Oryzinae</taxon>
        <taxon>Oryza</taxon>
        <taxon>Oryza sativa</taxon>
    </lineage>
</organism>
<dbReference type="InParanoid" id="A0A0P0WE03"/>
<accession>A0A0P0WE03</accession>
<reference evidence="2 3" key="2">
    <citation type="journal article" date="2013" name="Plant Cell Physiol.">
        <title>Rice Annotation Project Database (RAP-DB): an integrative and interactive database for rice genomics.</title>
        <authorList>
            <person name="Sakai H."/>
            <person name="Lee S.S."/>
            <person name="Tanaka T."/>
            <person name="Numa H."/>
            <person name="Kim J."/>
            <person name="Kawahara Y."/>
            <person name="Wakimoto H."/>
            <person name="Yang C.C."/>
            <person name="Iwamoto M."/>
            <person name="Abe T."/>
            <person name="Yamada Y."/>
            <person name="Muto A."/>
            <person name="Inokuchi H."/>
            <person name="Ikemura T."/>
            <person name="Matsumoto T."/>
            <person name="Sasaki T."/>
            <person name="Itoh T."/>
        </authorList>
    </citation>
    <scope>NUCLEOTIDE SEQUENCE [LARGE SCALE GENOMIC DNA]</scope>
    <source>
        <strain evidence="3">cv. Nipponbare</strain>
    </source>
</reference>
<feature type="region of interest" description="Disordered" evidence="1">
    <location>
        <begin position="31"/>
        <end position="144"/>
    </location>
</feature>
<feature type="compositionally biased region" description="Basic and acidic residues" evidence="1">
    <location>
        <begin position="86"/>
        <end position="126"/>
    </location>
</feature>
<evidence type="ECO:0000313" key="3">
    <source>
        <dbReference type="Proteomes" id="UP000059680"/>
    </source>
</evidence>
<evidence type="ECO:0000313" key="2">
    <source>
        <dbReference type="EMBL" id="BAS90706.1"/>
    </source>
</evidence>
<dbReference type="EMBL" id="AP014960">
    <property type="protein sequence ID" value="BAS90706.1"/>
    <property type="molecule type" value="Genomic_DNA"/>
</dbReference>